<organism evidence="2">
    <name type="scientific">Salvia splendens</name>
    <name type="common">Scarlet sage</name>
    <dbReference type="NCBI Taxonomy" id="180675"/>
    <lineage>
        <taxon>Eukaryota</taxon>
        <taxon>Viridiplantae</taxon>
        <taxon>Streptophyta</taxon>
        <taxon>Embryophyta</taxon>
        <taxon>Tracheophyta</taxon>
        <taxon>Spermatophyta</taxon>
        <taxon>Magnoliopsida</taxon>
        <taxon>eudicotyledons</taxon>
        <taxon>Gunneridae</taxon>
        <taxon>Pentapetalae</taxon>
        <taxon>asterids</taxon>
        <taxon>lamiids</taxon>
        <taxon>Lamiales</taxon>
        <taxon>Lamiaceae</taxon>
        <taxon>Nepetoideae</taxon>
        <taxon>Mentheae</taxon>
        <taxon>Salviinae</taxon>
        <taxon>Salvia</taxon>
        <taxon>Salvia subgen. Calosphace</taxon>
        <taxon>core Calosphace</taxon>
    </lineage>
</organism>
<reference evidence="2" key="1">
    <citation type="submission" date="2018-01" db="EMBL/GenBank/DDBJ databases">
        <authorList>
            <person name="Mao J.F."/>
        </authorList>
    </citation>
    <scope>NUCLEOTIDE SEQUENCE</scope>
    <source>
        <strain evidence="2">Huo1</strain>
        <tissue evidence="2">Leaf</tissue>
    </source>
</reference>
<reference evidence="2" key="2">
    <citation type="submission" date="2020-08" db="EMBL/GenBank/DDBJ databases">
        <title>Plant Genome Project.</title>
        <authorList>
            <person name="Zhang R.-G."/>
        </authorList>
    </citation>
    <scope>NUCLEOTIDE SEQUENCE</scope>
    <source>
        <strain evidence="2">Huo1</strain>
        <tissue evidence="2">Leaf</tissue>
    </source>
</reference>
<proteinExistence type="predicted"/>
<evidence type="ECO:0000313" key="3">
    <source>
        <dbReference type="Proteomes" id="UP000298416"/>
    </source>
</evidence>
<dbReference type="GO" id="GO:0003676">
    <property type="term" value="F:nucleic acid binding"/>
    <property type="evidence" value="ECO:0007669"/>
    <property type="project" value="InterPro"/>
</dbReference>
<dbReference type="InterPro" id="IPR002782">
    <property type="entry name" value="Mut7-C_RNAse_dom"/>
</dbReference>
<dbReference type="EMBL" id="PNBA02000020">
    <property type="protein sequence ID" value="KAG6389808.1"/>
    <property type="molecule type" value="Genomic_DNA"/>
</dbReference>
<dbReference type="Proteomes" id="UP000298416">
    <property type="component" value="Unassembled WGS sequence"/>
</dbReference>
<dbReference type="Pfam" id="PF01612">
    <property type="entry name" value="DNA_pol_A_exo1"/>
    <property type="match status" value="1"/>
</dbReference>
<dbReference type="PANTHER" id="PTHR47765:SF2">
    <property type="entry name" value="EXONUCLEASE MUT-7 HOMOLOG"/>
    <property type="match status" value="1"/>
</dbReference>
<dbReference type="SMART" id="SM00474">
    <property type="entry name" value="35EXOc"/>
    <property type="match status" value="1"/>
</dbReference>
<comment type="caution">
    <text evidence="2">The sequence shown here is derived from an EMBL/GenBank/DDBJ whole genome shotgun (WGS) entry which is preliminary data.</text>
</comment>
<dbReference type="InterPro" id="IPR052408">
    <property type="entry name" value="Exonuclease_MUT-7-like"/>
</dbReference>
<gene>
    <name evidence="2" type="ORF">SASPL_151282</name>
</gene>
<feature type="domain" description="3'-5' exonuclease" evidence="1">
    <location>
        <begin position="10"/>
        <end position="207"/>
    </location>
</feature>
<keyword evidence="3" id="KW-1185">Reference proteome</keyword>
<sequence length="510" mass="57830">MEVEKQELSIHLVTAHDSPEFAHLTHALTHSFVIGLDAEWKPNRQASTFPAVSLLQIACLLVDAPESPVFLIDLQTIDIPPVYELLKQVFVAPNVLKLGFRFKQDLVYLSSTFCDRACAPGFDRVEPFIDISAIYNQIQTKQQGRRTPKQTKSLATICEEVLGISLSKELQCSDWSQRPLTEEQKKYAAADAHCLVKIFNVFHAKVVREGKSSQPSDPGLKEMFQISSGDNIITRATLVEASNMIRATMPELDSIQTIEEAGSMKSNDLNKQVDDSFLWVVRKHGDRILLKDSDRKPKTSKKKAKNIISKPKTSEIVEDWQGPPPWDPSAGGDSCPKFLCDVMVEGLAKHLRCVGIDAAIPHLRKPDTRDLIDQAQKEKRVLLTRDAKILRHEYLIKNQIYRLKSLLKNDQLLEVIETFQLKISEDQLMSRCTKCNGKFIQKPLTTQEAVEAAKGFQVIPNCLFNRNLEFWQCMDCNQLYWEGTQYHNAVQKFIDVCKLNEHPEGDDDAL</sequence>
<dbReference type="PANTHER" id="PTHR47765">
    <property type="entry name" value="3'-5' EXONUCLEASE DOMAIN-CONTAINING PROTEIN"/>
    <property type="match status" value="1"/>
</dbReference>
<evidence type="ECO:0000259" key="1">
    <source>
        <dbReference type="SMART" id="SM00474"/>
    </source>
</evidence>
<accession>A0A8X8W8D6</accession>
<evidence type="ECO:0000313" key="2">
    <source>
        <dbReference type="EMBL" id="KAG6389808.1"/>
    </source>
</evidence>
<dbReference type="OrthoDB" id="10261556at2759"/>
<protein>
    <recommendedName>
        <fullName evidence="1">3'-5' exonuclease domain-containing protein</fullName>
    </recommendedName>
</protein>
<dbReference type="GO" id="GO:0008408">
    <property type="term" value="F:3'-5' exonuclease activity"/>
    <property type="evidence" value="ECO:0007669"/>
    <property type="project" value="InterPro"/>
</dbReference>
<dbReference type="AlphaFoldDB" id="A0A8X8W8D6"/>
<name>A0A8X8W8D6_SALSN</name>
<dbReference type="GO" id="GO:0006139">
    <property type="term" value="P:nucleobase-containing compound metabolic process"/>
    <property type="evidence" value="ECO:0007669"/>
    <property type="project" value="InterPro"/>
</dbReference>
<dbReference type="Pfam" id="PF01927">
    <property type="entry name" value="Mut7-C"/>
    <property type="match status" value="1"/>
</dbReference>
<dbReference type="InterPro" id="IPR002562">
    <property type="entry name" value="3'-5'_exonuclease_dom"/>
</dbReference>